<sequence length="205" mass="22653">MALQPTLRPLIIAGTAQAPHTLDIFLDYVCPFSAKIALGIDSVLKPLFSAGGQYEGRVKAIIRLQVQPWHGASTFTHEAALAVLRVSPEHFWPFSLGLFKRQGEYFDIPTSTLTPLQIRENLVKLAAEYIPANKVDELKALLALKSSPNGGIAVTDDLKYTIKFSRQNGIHVSPTVLWDGLVANEISSSWGEKEWTEFLRAKVLV</sequence>
<dbReference type="PANTHER" id="PTHR33875:SF2">
    <property type="entry name" value="ACR183CP"/>
    <property type="match status" value="1"/>
</dbReference>
<dbReference type="InterPro" id="IPR036249">
    <property type="entry name" value="Thioredoxin-like_sf"/>
</dbReference>
<organism evidence="1 2">
    <name type="scientific">Athelia psychrophila</name>
    <dbReference type="NCBI Taxonomy" id="1759441"/>
    <lineage>
        <taxon>Eukaryota</taxon>
        <taxon>Fungi</taxon>
        <taxon>Dikarya</taxon>
        <taxon>Basidiomycota</taxon>
        <taxon>Agaricomycotina</taxon>
        <taxon>Agaricomycetes</taxon>
        <taxon>Agaricomycetidae</taxon>
        <taxon>Atheliales</taxon>
        <taxon>Atheliaceae</taxon>
        <taxon>Athelia</taxon>
    </lineage>
</organism>
<dbReference type="PANTHER" id="PTHR33875">
    <property type="entry name" value="OS09G0542200 PROTEIN"/>
    <property type="match status" value="1"/>
</dbReference>
<reference evidence="1 2" key="1">
    <citation type="journal article" date="2016" name="Mol. Biol. Evol.">
        <title>Comparative Genomics of Early-Diverging Mushroom-Forming Fungi Provides Insights into the Origins of Lignocellulose Decay Capabilities.</title>
        <authorList>
            <person name="Nagy L.G."/>
            <person name="Riley R."/>
            <person name="Tritt A."/>
            <person name="Adam C."/>
            <person name="Daum C."/>
            <person name="Floudas D."/>
            <person name="Sun H."/>
            <person name="Yadav J.S."/>
            <person name="Pangilinan J."/>
            <person name="Larsson K.H."/>
            <person name="Matsuura K."/>
            <person name="Barry K."/>
            <person name="Labutti K."/>
            <person name="Kuo R."/>
            <person name="Ohm R.A."/>
            <person name="Bhattacharya S.S."/>
            <person name="Shirouzu T."/>
            <person name="Yoshinaga Y."/>
            <person name="Martin F.M."/>
            <person name="Grigoriev I.V."/>
            <person name="Hibbett D.S."/>
        </authorList>
    </citation>
    <scope>NUCLEOTIDE SEQUENCE [LARGE SCALE GENOMIC DNA]</scope>
    <source>
        <strain evidence="1 2">CBS 109695</strain>
    </source>
</reference>
<dbReference type="SUPFAM" id="SSF52833">
    <property type="entry name" value="Thioredoxin-like"/>
    <property type="match status" value="1"/>
</dbReference>
<dbReference type="AlphaFoldDB" id="A0A166CA17"/>
<proteinExistence type="predicted"/>
<evidence type="ECO:0000313" key="1">
    <source>
        <dbReference type="EMBL" id="KZP13438.1"/>
    </source>
</evidence>
<name>A0A166CA17_9AGAM</name>
<gene>
    <name evidence="1" type="ORF">FIBSPDRAFT_921625</name>
</gene>
<keyword evidence="2" id="KW-1185">Reference proteome</keyword>
<dbReference type="OrthoDB" id="37297at2759"/>
<dbReference type="Proteomes" id="UP000076532">
    <property type="component" value="Unassembled WGS sequence"/>
</dbReference>
<protein>
    <submittedName>
        <fullName evidence="1">Uncharacterized protein</fullName>
    </submittedName>
</protein>
<dbReference type="Gene3D" id="3.40.30.10">
    <property type="entry name" value="Glutaredoxin"/>
    <property type="match status" value="1"/>
</dbReference>
<dbReference type="EMBL" id="KV417632">
    <property type="protein sequence ID" value="KZP13438.1"/>
    <property type="molecule type" value="Genomic_DNA"/>
</dbReference>
<dbReference type="STRING" id="436010.A0A166CA17"/>
<evidence type="ECO:0000313" key="2">
    <source>
        <dbReference type="Proteomes" id="UP000076532"/>
    </source>
</evidence>
<accession>A0A166CA17</accession>